<dbReference type="InterPro" id="IPR036779">
    <property type="entry name" value="LysM_dom_sf"/>
</dbReference>
<organism evidence="2 3">
    <name type="scientific">Agrobacterium vitis</name>
    <name type="common">Rhizobium vitis</name>
    <dbReference type="NCBI Taxonomy" id="373"/>
    <lineage>
        <taxon>Bacteria</taxon>
        <taxon>Pseudomonadati</taxon>
        <taxon>Pseudomonadota</taxon>
        <taxon>Alphaproteobacteria</taxon>
        <taxon>Hyphomicrobiales</taxon>
        <taxon>Rhizobiaceae</taxon>
        <taxon>Rhizobium/Agrobacterium group</taxon>
        <taxon>Agrobacterium</taxon>
    </lineage>
</organism>
<protein>
    <submittedName>
        <fullName evidence="2">LysM peptidoglycan-binding domain-containing protein</fullName>
    </submittedName>
</protein>
<accession>A0ABD6GIY9</accession>
<dbReference type="PROSITE" id="PS51782">
    <property type="entry name" value="LYSM"/>
    <property type="match status" value="1"/>
</dbReference>
<dbReference type="Gene3D" id="3.10.350.10">
    <property type="entry name" value="LysM domain"/>
    <property type="match status" value="1"/>
</dbReference>
<comment type="caution">
    <text evidence="2">The sequence shown here is derived from an EMBL/GenBank/DDBJ whole genome shotgun (WGS) entry which is preliminary data.</text>
</comment>
<dbReference type="CDD" id="cd00118">
    <property type="entry name" value="LysM"/>
    <property type="match status" value="2"/>
</dbReference>
<evidence type="ECO:0000259" key="1">
    <source>
        <dbReference type="PROSITE" id="PS51782"/>
    </source>
</evidence>
<dbReference type="Proteomes" id="UP000175993">
    <property type="component" value="Unassembled WGS sequence"/>
</dbReference>
<gene>
    <name evidence="2" type="ORF">BBI04_018760</name>
</gene>
<evidence type="ECO:0000313" key="3">
    <source>
        <dbReference type="Proteomes" id="UP000175993"/>
    </source>
</evidence>
<dbReference type="SUPFAM" id="SSF54106">
    <property type="entry name" value="LysM domain"/>
    <property type="match status" value="1"/>
</dbReference>
<dbReference type="SMART" id="SM00257">
    <property type="entry name" value="LysM"/>
    <property type="match status" value="2"/>
</dbReference>
<evidence type="ECO:0000313" key="2">
    <source>
        <dbReference type="EMBL" id="MUP06841.1"/>
    </source>
</evidence>
<dbReference type="InterPro" id="IPR018392">
    <property type="entry name" value="LysM"/>
</dbReference>
<sequence length="347" mass="36419">MLGTFFYTIQKGDTFTSIAKQIAACAGVTAAEIEAATSMPEPLALQVLSVPSGTKGIPALRYTVQPGDTFVSIAATVNDCASVTAKQIAAANSHISGTDLQIGGLIAIPATGAHSVPTPHPAPPENIGYWHKTWHRAAGPSNTTMDLAFSGYSNPTKALAQSAPILPSLVGEKYITLGGGNASGRFSASTLQSIDACIKSGAFSAYKGIAYDIEEGNRGLSGAFHQSFANARAAGFKVLVTVSHSAPFGIADAKSLMFAFFDDANIDILSPQLYTTGEEPSNDWTTSHGVTWSDYATAKAQVVPSIVHANLYPNVQSTFKIHDVTPNGYILWAGSKTKTKTLKFWGL</sequence>
<feature type="domain" description="LysM" evidence="1">
    <location>
        <begin position="60"/>
        <end position="108"/>
    </location>
</feature>
<name>A0ABD6GIY9_AGRVI</name>
<dbReference type="Pfam" id="PF01476">
    <property type="entry name" value="LysM"/>
    <property type="match status" value="2"/>
</dbReference>
<dbReference type="EMBL" id="MBEV02000010">
    <property type="protein sequence ID" value="MUP06841.1"/>
    <property type="molecule type" value="Genomic_DNA"/>
</dbReference>
<reference evidence="2 3" key="1">
    <citation type="submission" date="2019-11" db="EMBL/GenBank/DDBJ databases">
        <title>Whole-genome sequencing of Allorhizobium vitis.</title>
        <authorList>
            <person name="Gan H.M."/>
            <person name="Savka M.A."/>
        </authorList>
    </citation>
    <scope>NUCLEOTIDE SEQUENCE [LARGE SCALE GENOMIC DNA]</scope>
    <source>
        <strain evidence="2 3">AB4</strain>
    </source>
</reference>
<proteinExistence type="predicted"/>
<dbReference type="RefSeq" id="WP_070167394.1">
    <property type="nucleotide sequence ID" value="NZ_CP118259.1"/>
</dbReference>
<dbReference type="AlphaFoldDB" id="A0ABD6GIY9"/>